<dbReference type="GO" id="GO:0055085">
    <property type="term" value="P:transmembrane transport"/>
    <property type="evidence" value="ECO:0007669"/>
    <property type="project" value="InterPro"/>
</dbReference>
<feature type="transmembrane region" description="Helical" evidence="7">
    <location>
        <begin position="31"/>
        <end position="50"/>
    </location>
</feature>
<accession>W4Q309</accession>
<reference evidence="9" key="1">
    <citation type="journal article" date="2014" name="Genome Announc.">
        <title>Draft Genome Sequences of Three Alkaliphilic Bacillus Strains, Bacillus wakoensis JCM 9140T, Bacillus akibai JCM 9157T, and Bacillus hemicellulosilyticus JCM 9152T.</title>
        <authorList>
            <person name="Yuki M."/>
            <person name="Oshima K."/>
            <person name="Suda W."/>
            <person name="Oshida Y."/>
            <person name="Kitamura K."/>
            <person name="Iida T."/>
            <person name="Hattori M."/>
            <person name="Ohkuma M."/>
        </authorList>
    </citation>
    <scope>NUCLEOTIDE SEQUENCE [LARGE SCALE GENOMIC DNA]</scope>
    <source>
        <strain evidence="9">JCM 9140</strain>
    </source>
</reference>
<comment type="caution">
    <text evidence="9">The sequence shown here is derived from an EMBL/GenBank/DDBJ whole genome shotgun (WGS) entry which is preliminary data.</text>
</comment>
<dbReference type="PANTHER" id="PTHR30043:SF1">
    <property type="entry name" value="ABC TRANSPORT SYSTEM PERMEASE PROTEIN P69"/>
    <property type="match status" value="1"/>
</dbReference>
<evidence type="ECO:0000256" key="5">
    <source>
        <dbReference type="ARBA" id="ARBA00022989"/>
    </source>
</evidence>
<keyword evidence="5 7" id="KW-1133">Transmembrane helix</keyword>
<dbReference type="Proteomes" id="UP000018890">
    <property type="component" value="Unassembled WGS sequence"/>
</dbReference>
<feature type="transmembrane region" description="Helical" evidence="7">
    <location>
        <begin position="87"/>
        <end position="107"/>
    </location>
</feature>
<evidence type="ECO:0000313" key="9">
    <source>
        <dbReference type="EMBL" id="GAE26431.1"/>
    </source>
</evidence>
<comment type="subcellular location">
    <subcellularLocation>
        <location evidence="1 7">Cell membrane</location>
        <topology evidence="1 7">Multi-pass membrane protein</topology>
    </subcellularLocation>
</comment>
<evidence type="ECO:0000256" key="2">
    <source>
        <dbReference type="ARBA" id="ARBA00022448"/>
    </source>
</evidence>
<keyword evidence="10" id="KW-1185">Reference proteome</keyword>
<dbReference type="STRING" id="1236970.JCM9140_2489"/>
<dbReference type="EMBL" id="BAUT01000024">
    <property type="protein sequence ID" value="GAE26431.1"/>
    <property type="molecule type" value="Genomic_DNA"/>
</dbReference>
<organism evidence="9 10">
    <name type="scientific">Halalkalibacter wakoensis JCM 9140</name>
    <dbReference type="NCBI Taxonomy" id="1236970"/>
    <lineage>
        <taxon>Bacteria</taxon>
        <taxon>Bacillati</taxon>
        <taxon>Bacillota</taxon>
        <taxon>Bacilli</taxon>
        <taxon>Bacillales</taxon>
        <taxon>Bacillaceae</taxon>
        <taxon>Halalkalibacter</taxon>
    </lineage>
</organism>
<sequence>MLVKVYAEAIEEIDKGVIEAIKATGGSQFQVIMQGVLPTIMSAFISWSVFRFDVNIRYAAVLGIVGAGGIGWELVRASRVMAYDQVLGVTLVIFGMIISMEFLTRYLKKRSDVVSAKAAS</sequence>
<dbReference type="Pfam" id="PF00528">
    <property type="entry name" value="BPD_transp_1"/>
    <property type="match status" value="1"/>
</dbReference>
<keyword evidence="6 7" id="KW-0472">Membrane</keyword>
<gene>
    <name evidence="9" type="ORF">JCM9140_2489</name>
</gene>
<dbReference type="InterPro" id="IPR035906">
    <property type="entry name" value="MetI-like_sf"/>
</dbReference>
<protein>
    <submittedName>
        <fullName evidence="9">Phosphonate ABC transporter</fullName>
    </submittedName>
</protein>
<evidence type="ECO:0000313" key="10">
    <source>
        <dbReference type="Proteomes" id="UP000018890"/>
    </source>
</evidence>
<feature type="domain" description="ABC transmembrane type-1" evidence="8">
    <location>
        <begin position="1"/>
        <end position="104"/>
    </location>
</feature>
<keyword evidence="4 7" id="KW-0812">Transmembrane</keyword>
<keyword evidence="2 7" id="KW-0813">Transport</keyword>
<proteinExistence type="inferred from homology"/>
<evidence type="ECO:0000256" key="1">
    <source>
        <dbReference type="ARBA" id="ARBA00004651"/>
    </source>
</evidence>
<dbReference type="InterPro" id="IPR000515">
    <property type="entry name" value="MetI-like"/>
</dbReference>
<evidence type="ECO:0000259" key="8">
    <source>
        <dbReference type="PROSITE" id="PS50928"/>
    </source>
</evidence>
<dbReference type="GO" id="GO:0005886">
    <property type="term" value="C:plasma membrane"/>
    <property type="evidence" value="ECO:0007669"/>
    <property type="project" value="UniProtKB-SubCell"/>
</dbReference>
<keyword evidence="3" id="KW-1003">Cell membrane</keyword>
<feature type="transmembrane region" description="Helical" evidence="7">
    <location>
        <begin position="56"/>
        <end position="75"/>
    </location>
</feature>
<dbReference type="PANTHER" id="PTHR30043">
    <property type="entry name" value="PHOSPHONATES TRANSPORT SYSTEM PERMEASE PROTEIN"/>
    <property type="match status" value="1"/>
</dbReference>
<dbReference type="AlphaFoldDB" id="W4Q309"/>
<comment type="similarity">
    <text evidence="7">Belongs to the binding-protein-dependent transport system permease family.</text>
</comment>
<name>W4Q309_9BACI</name>
<evidence type="ECO:0000256" key="7">
    <source>
        <dbReference type="RuleBase" id="RU363032"/>
    </source>
</evidence>
<evidence type="ECO:0000256" key="4">
    <source>
        <dbReference type="ARBA" id="ARBA00022692"/>
    </source>
</evidence>
<dbReference type="PROSITE" id="PS50928">
    <property type="entry name" value="ABC_TM1"/>
    <property type="match status" value="1"/>
</dbReference>
<evidence type="ECO:0000256" key="6">
    <source>
        <dbReference type="ARBA" id="ARBA00023136"/>
    </source>
</evidence>
<dbReference type="SUPFAM" id="SSF161098">
    <property type="entry name" value="MetI-like"/>
    <property type="match status" value="1"/>
</dbReference>
<dbReference type="Gene3D" id="1.10.3720.10">
    <property type="entry name" value="MetI-like"/>
    <property type="match status" value="1"/>
</dbReference>
<evidence type="ECO:0000256" key="3">
    <source>
        <dbReference type="ARBA" id="ARBA00022475"/>
    </source>
</evidence>